<dbReference type="SUPFAM" id="SSF54427">
    <property type="entry name" value="NTF2-like"/>
    <property type="match status" value="1"/>
</dbReference>
<proteinExistence type="predicted"/>
<dbReference type="EMBL" id="JADEYP010000032">
    <property type="protein sequence ID" value="MCA5006353.1"/>
    <property type="molecule type" value="Genomic_DNA"/>
</dbReference>
<evidence type="ECO:0000313" key="3">
    <source>
        <dbReference type="Proteomes" id="UP001165302"/>
    </source>
</evidence>
<comment type="caution">
    <text evidence="2">The sequence shown here is derived from an EMBL/GenBank/DDBJ whole genome shotgun (WGS) entry which is preliminary data.</text>
</comment>
<sequence>MTKSEIAQAFSNGDFDKCFEYLTDNTIWNTPGEQLLTGKQEIETFCKSISNYFDSVTTNFQQLNVIENTNCVAINGTAEFIRDGKSISFVSSCDVYVFHKNHSIKSITSYCITERPTV</sequence>
<feature type="domain" description="SnoaL-like" evidence="1">
    <location>
        <begin position="7"/>
        <end position="105"/>
    </location>
</feature>
<name>A0ABS7Z821_9SPHI</name>
<keyword evidence="3" id="KW-1185">Reference proteome</keyword>
<dbReference type="InterPro" id="IPR032710">
    <property type="entry name" value="NTF2-like_dom_sf"/>
</dbReference>
<dbReference type="Gene3D" id="3.10.450.50">
    <property type="match status" value="1"/>
</dbReference>
<dbReference type="Proteomes" id="UP001165302">
    <property type="component" value="Unassembled WGS sequence"/>
</dbReference>
<dbReference type="RefSeq" id="WP_225554712.1">
    <property type="nucleotide sequence ID" value="NZ_JADEYP010000032.1"/>
</dbReference>
<dbReference type="Pfam" id="PF12680">
    <property type="entry name" value="SnoaL_2"/>
    <property type="match status" value="1"/>
</dbReference>
<gene>
    <name evidence="2" type="ORF">IPZ78_14475</name>
</gene>
<accession>A0ABS7Z821</accession>
<evidence type="ECO:0000259" key="1">
    <source>
        <dbReference type="Pfam" id="PF12680"/>
    </source>
</evidence>
<organism evidence="2 3">
    <name type="scientific">Sphingobacterium bovistauri</name>
    <dbReference type="NCBI Taxonomy" id="2781959"/>
    <lineage>
        <taxon>Bacteria</taxon>
        <taxon>Pseudomonadati</taxon>
        <taxon>Bacteroidota</taxon>
        <taxon>Sphingobacteriia</taxon>
        <taxon>Sphingobacteriales</taxon>
        <taxon>Sphingobacteriaceae</taxon>
        <taxon>Sphingobacterium</taxon>
    </lineage>
</organism>
<evidence type="ECO:0000313" key="2">
    <source>
        <dbReference type="EMBL" id="MCA5006353.1"/>
    </source>
</evidence>
<protein>
    <submittedName>
        <fullName evidence="2">Nuclear transport factor 2 family protein</fullName>
    </submittedName>
</protein>
<dbReference type="InterPro" id="IPR037401">
    <property type="entry name" value="SnoaL-like"/>
</dbReference>
<reference evidence="2" key="1">
    <citation type="submission" date="2020-10" db="EMBL/GenBank/DDBJ databases">
        <authorList>
            <person name="Lu T."/>
            <person name="Wang Q."/>
            <person name="Han X."/>
        </authorList>
    </citation>
    <scope>NUCLEOTIDE SEQUENCE</scope>
    <source>
        <strain evidence="2">WQ 366</strain>
    </source>
</reference>